<reference evidence="1" key="1">
    <citation type="submission" date="2018-02" db="EMBL/GenBank/DDBJ databases">
        <title>Rhizophora mucronata_Transcriptome.</title>
        <authorList>
            <person name="Meera S.P."/>
            <person name="Sreeshan A."/>
            <person name="Augustine A."/>
        </authorList>
    </citation>
    <scope>NUCLEOTIDE SEQUENCE</scope>
    <source>
        <tissue evidence="1">Leaf</tissue>
    </source>
</reference>
<dbReference type="AlphaFoldDB" id="A0A2P2PN26"/>
<dbReference type="EMBL" id="GGEC01075648">
    <property type="protein sequence ID" value="MBX56132.1"/>
    <property type="molecule type" value="Transcribed_RNA"/>
</dbReference>
<accession>A0A2P2PN26</accession>
<evidence type="ECO:0000313" key="1">
    <source>
        <dbReference type="EMBL" id="MBX56132.1"/>
    </source>
</evidence>
<name>A0A2P2PN26_RHIMU</name>
<proteinExistence type="predicted"/>
<protein>
    <submittedName>
        <fullName evidence="1">Uncharacterized protein</fullName>
    </submittedName>
</protein>
<organism evidence="1">
    <name type="scientific">Rhizophora mucronata</name>
    <name type="common">Asiatic mangrove</name>
    <dbReference type="NCBI Taxonomy" id="61149"/>
    <lineage>
        <taxon>Eukaryota</taxon>
        <taxon>Viridiplantae</taxon>
        <taxon>Streptophyta</taxon>
        <taxon>Embryophyta</taxon>
        <taxon>Tracheophyta</taxon>
        <taxon>Spermatophyta</taxon>
        <taxon>Magnoliopsida</taxon>
        <taxon>eudicotyledons</taxon>
        <taxon>Gunneridae</taxon>
        <taxon>Pentapetalae</taxon>
        <taxon>rosids</taxon>
        <taxon>fabids</taxon>
        <taxon>Malpighiales</taxon>
        <taxon>Rhizophoraceae</taxon>
        <taxon>Rhizophora</taxon>
    </lineage>
</organism>
<sequence length="114" mass="13136">MNSRKLSGTLEYETRQKLMATLSGSGFELKNFVILPLQKGGTRYFLKRKLIYCLNILGDICILHFPIHQRLLAGTDCFLPLDSGWKMGCRFYLRIFQLSEWDCGPNRNDSRGSL</sequence>